<dbReference type="EMBL" id="BLXT01008455">
    <property type="protein sequence ID" value="GFO48946.1"/>
    <property type="molecule type" value="Genomic_DNA"/>
</dbReference>
<name>A0AAV4DYN0_9GAST</name>
<accession>A0AAV4DYN0</accession>
<keyword evidence="3" id="KW-0472">Membrane</keyword>
<dbReference type="GO" id="GO:0006885">
    <property type="term" value="P:regulation of pH"/>
    <property type="evidence" value="ECO:0007669"/>
    <property type="project" value="InterPro"/>
</dbReference>
<keyword evidence="5" id="KW-1185">Reference proteome</keyword>
<comment type="similarity">
    <text evidence="2">Belongs to the monovalent cation:proton antiporter 1 (CPA1) transporter (TC 2.A.36) family.</text>
</comment>
<evidence type="ECO:0000256" key="3">
    <source>
        <dbReference type="ARBA" id="ARBA00022475"/>
    </source>
</evidence>
<dbReference type="Proteomes" id="UP000735302">
    <property type="component" value="Unassembled WGS sequence"/>
</dbReference>
<dbReference type="PRINTS" id="PR01088">
    <property type="entry name" value="NAHEXCHNGR6"/>
</dbReference>
<reference evidence="4 5" key="1">
    <citation type="journal article" date="2021" name="Elife">
        <title>Chloroplast acquisition without the gene transfer in kleptoplastic sea slugs, Plakobranchus ocellatus.</title>
        <authorList>
            <person name="Maeda T."/>
            <person name="Takahashi S."/>
            <person name="Yoshida T."/>
            <person name="Shimamura S."/>
            <person name="Takaki Y."/>
            <person name="Nagai Y."/>
            <person name="Toyoda A."/>
            <person name="Suzuki Y."/>
            <person name="Arimoto A."/>
            <person name="Ishii H."/>
            <person name="Satoh N."/>
            <person name="Nishiyama T."/>
            <person name="Hasebe M."/>
            <person name="Maruyama T."/>
            <person name="Minagawa J."/>
            <person name="Obokata J."/>
            <person name="Shigenobu S."/>
        </authorList>
    </citation>
    <scope>NUCLEOTIDE SEQUENCE [LARGE SCALE GENOMIC DNA]</scope>
</reference>
<comment type="subcellular location">
    <subcellularLocation>
        <location evidence="1">Cell membrane</location>
        <topology evidence="1">Multi-pass membrane protein</topology>
    </subcellularLocation>
</comment>
<dbReference type="GO" id="GO:0015385">
    <property type="term" value="F:sodium:proton antiporter activity"/>
    <property type="evidence" value="ECO:0007669"/>
    <property type="project" value="InterPro"/>
</dbReference>
<dbReference type="GO" id="GO:0005886">
    <property type="term" value="C:plasma membrane"/>
    <property type="evidence" value="ECO:0007669"/>
    <property type="project" value="UniProtKB-SubCell"/>
</dbReference>
<evidence type="ECO:0000313" key="5">
    <source>
        <dbReference type="Proteomes" id="UP000735302"/>
    </source>
</evidence>
<gene>
    <name evidence="4" type="ORF">PoB_007545100</name>
</gene>
<evidence type="ECO:0000256" key="2">
    <source>
        <dbReference type="ARBA" id="ARBA00007367"/>
    </source>
</evidence>
<evidence type="ECO:0000256" key="1">
    <source>
        <dbReference type="ARBA" id="ARBA00004651"/>
    </source>
</evidence>
<sequence>MSGIRELLCVRYPRIALCQTSKNCSVSDIRESLFVRYPRISQCQASENCSVPDIRELFCVRYPRSPLCQAFQTRSVSDIPDMLCVRYPRSALPQANPSASGLPTGTRLSEKAWLVRKWYNLDAVLLKPLLTNSRPTLLETLPPSCVAFAKMFTTEEQLTQGDTHSIDGDSDTDMILDQNSFSIEGSTNTIDGNNSGGTAGGFNGLGAGEGGDIGLQPQPHVAVTSASRTEPLQAVEEGNFGDLGLGVGMAGTSLSTRVNLAGPKGDHV</sequence>
<dbReference type="InterPro" id="IPR002090">
    <property type="entry name" value="NHE-6/7/9"/>
</dbReference>
<comment type="caution">
    <text evidence="4">The sequence shown here is derived from an EMBL/GenBank/DDBJ whole genome shotgun (WGS) entry which is preliminary data.</text>
</comment>
<organism evidence="4 5">
    <name type="scientific">Plakobranchus ocellatus</name>
    <dbReference type="NCBI Taxonomy" id="259542"/>
    <lineage>
        <taxon>Eukaryota</taxon>
        <taxon>Metazoa</taxon>
        <taxon>Spiralia</taxon>
        <taxon>Lophotrochozoa</taxon>
        <taxon>Mollusca</taxon>
        <taxon>Gastropoda</taxon>
        <taxon>Heterobranchia</taxon>
        <taxon>Euthyneura</taxon>
        <taxon>Panpulmonata</taxon>
        <taxon>Sacoglossa</taxon>
        <taxon>Placobranchoidea</taxon>
        <taxon>Plakobranchidae</taxon>
        <taxon>Plakobranchus</taxon>
    </lineage>
</organism>
<evidence type="ECO:0000313" key="4">
    <source>
        <dbReference type="EMBL" id="GFO48946.1"/>
    </source>
</evidence>
<dbReference type="AlphaFoldDB" id="A0AAV4DYN0"/>
<keyword evidence="3" id="KW-1003">Cell membrane</keyword>
<protein>
    <submittedName>
        <fullName evidence="4">Sodium/hydrogen exchanger</fullName>
    </submittedName>
</protein>
<proteinExistence type="inferred from homology"/>